<evidence type="ECO:0000256" key="5">
    <source>
        <dbReference type="ARBA" id="ARBA00022989"/>
    </source>
</evidence>
<keyword evidence="3 7" id="KW-1003">Cell membrane</keyword>
<comment type="similarity">
    <text evidence="2 7">Belongs to the DedA family.</text>
</comment>
<feature type="transmembrane region" description="Helical" evidence="7">
    <location>
        <begin position="63"/>
        <end position="81"/>
    </location>
</feature>
<accession>A0ABX1E886</accession>
<organism evidence="9 10">
    <name type="scientific">Falsiroseomonas selenitidurans</name>
    <dbReference type="NCBI Taxonomy" id="2716335"/>
    <lineage>
        <taxon>Bacteria</taxon>
        <taxon>Pseudomonadati</taxon>
        <taxon>Pseudomonadota</taxon>
        <taxon>Alphaproteobacteria</taxon>
        <taxon>Acetobacterales</taxon>
        <taxon>Roseomonadaceae</taxon>
        <taxon>Falsiroseomonas</taxon>
    </lineage>
</organism>
<gene>
    <name evidence="9" type="ORF">HEQ75_14090</name>
</gene>
<dbReference type="InterPro" id="IPR032816">
    <property type="entry name" value="VTT_dom"/>
</dbReference>
<feature type="transmembrane region" description="Helical" evidence="7">
    <location>
        <begin position="12"/>
        <end position="29"/>
    </location>
</feature>
<comment type="subcellular location">
    <subcellularLocation>
        <location evidence="1 7">Cell membrane</location>
        <topology evidence="1 7">Multi-pass membrane protein</topology>
    </subcellularLocation>
</comment>
<evidence type="ECO:0000256" key="6">
    <source>
        <dbReference type="ARBA" id="ARBA00023136"/>
    </source>
</evidence>
<keyword evidence="4 7" id="KW-0812">Transmembrane</keyword>
<sequence>MEALGASLLDWAHAHAGWAPLVAFAVAFIESVPLLGILLPGSALLIGLGLLAGAGAFPPGPVLLAAIAGAVLGDALGFWFARAVGPRLVRRHLPRGQRRFYARIVVLSRRWGGWTIFVARFVSPMRAVAPLVAGATRMPQWHFQAANIGSALIWAPVLLVPGAIAGHLAALLDGRPWMVLPLGLALLAVWFGLRAALRRFRPGFAARP</sequence>
<protein>
    <submittedName>
        <fullName evidence="9">DedA family protein</fullName>
    </submittedName>
</protein>
<feature type="domain" description="VTT" evidence="8">
    <location>
        <begin position="39"/>
        <end position="163"/>
    </location>
</feature>
<evidence type="ECO:0000313" key="9">
    <source>
        <dbReference type="EMBL" id="NKC31992.1"/>
    </source>
</evidence>
<feature type="transmembrane region" description="Helical" evidence="7">
    <location>
        <begin position="151"/>
        <end position="172"/>
    </location>
</feature>
<proteinExistence type="inferred from homology"/>
<feature type="transmembrane region" description="Helical" evidence="7">
    <location>
        <begin position="178"/>
        <end position="197"/>
    </location>
</feature>
<dbReference type="Pfam" id="PF09335">
    <property type="entry name" value="VTT_dom"/>
    <property type="match status" value="1"/>
</dbReference>
<dbReference type="RefSeq" id="WP_168031600.1">
    <property type="nucleotide sequence ID" value="NZ_JAAVNE010000021.1"/>
</dbReference>
<dbReference type="EMBL" id="JAAVNE010000021">
    <property type="protein sequence ID" value="NKC31992.1"/>
    <property type="molecule type" value="Genomic_DNA"/>
</dbReference>
<evidence type="ECO:0000256" key="1">
    <source>
        <dbReference type="ARBA" id="ARBA00004651"/>
    </source>
</evidence>
<dbReference type="Proteomes" id="UP000787635">
    <property type="component" value="Unassembled WGS sequence"/>
</dbReference>
<keyword evidence="10" id="KW-1185">Reference proteome</keyword>
<comment type="caution">
    <text evidence="9">The sequence shown here is derived from an EMBL/GenBank/DDBJ whole genome shotgun (WGS) entry which is preliminary data.</text>
</comment>
<evidence type="ECO:0000256" key="7">
    <source>
        <dbReference type="RuleBase" id="RU367016"/>
    </source>
</evidence>
<evidence type="ECO:0000259" key="8">
    <source>
        <dbReference type="Pfam" id="PF09335"/>
    </source>
</evidence>
<dbReference type="PANTHER" id="PTHR30353:SF15">
    <property type="entry name" value="INNER MEMBRANE PROTEIN YABI"/>
    <property type="match status" value="1"/>
</dbReference>
<dbReference type="PANTHER" id="PTHR30353">
    <property type="entry name" value="INNER MEMBRANE PROTEIN DEDA-RELATED"/>
    <property type="match status" value="1"/>
</dbReference>
<evidence type="ECO:0000256" key="2">
    <source>
        <dbReference type="ARBA" id="ARBA00010792"/>
    </source>
</evidence>
<evidence type="ECO:0000256" key="4">
    <source>
        <dbReference type="ARBA" id="ARBA00022692"/>
    </source>
</evidence>
<keyword evidence="5 7" id="KW-1133">Transmembrane helix</keyword>
<evidence type="ECO:0000256" key="3">
    <source>
        <dbReference type="ARBA" id="ARBA00022475"/>
    </source>
</evidence>
<name>A0ABX1E886_9PROT</name>
<feature type="transmembrane region" description="Helical" evidence="7">
    <location>
        <begin position="36"/>
        <end position="57"/>
    </location>
</feature>
<dbReference type="InterPro" id="IPR032818">
    <property type="entry name" value="DedA-like"/>
</dbReference>
<evidence type="ECO:0000313" key="10">
    <source>
        <dbReference type="Proteomes" id="UP000787635"/>
    </source>
</evidence>
<keyword evidence="6 7" id="KW-0472">Membrane</keyword>
<reference evidence="9 10" key="1">
    <citation type="submission" date="2020-03" db="EMBL/GenBank/DDBJ databases">
        <title>Roseomonas selenitidurans sp. nov. isolated from urban soil.</title>
        <authorList>
            <person name="Liu H."/>
        </authorList>
    </citation>
    <scope>NUCLEOTIDE SEQUENCE [LARGE SCALE GENOMIC DNA]</scope>
    <source>
        <strain evidence="9 10">BU-1</strain>
    </source>
</reference>